<protein>
    <submittedName>
        <fullName evidence="2">Uncharacterized protein</fullName>
    </submittedName>
</protein>
<feature type="compositionally biased region" description="Basic and acidic residues" evidence="1">
    <location>
        <begin position="1"/>
        <end position="20"/>
    </location>
</feature>
<proteinExistence type="predicted"/>
<gene>
    <name evidence="2" type="ORF">GOP47_0021027</name>
</gene>
<keyword evidence="3" id="KW-1185">Reference proteome</keyword>
<feature type="non-terminal residue" evidence="2">
    <location>
        <position position="112"/>
    </location>
</feature>
<organism evidence="2 3">
    <name type="scientific">Adiantum capillus-veneris</name>
    <name type="common">Maidenhair fern</name>
    <dbReference type="NCBI Taxonomy" id="13818"/>
    <lineage>
        <taxon>Eukaryota</taxon>
        <taxon>Viridiplantae</taxon>
        <taxon>Streptophyta</taxon>
        <taxon>Embryophyta</taxon>
        <taxon>Tracheophyta</taxon>
        <taxon>Polypodiopsida</taxon>
        <taxon>Polypodiidae</taxon>
        <taxon>Polypodiales</taxon>
        <taxon>Pteridineae</taxon>
        <taxon>Pteridaceae</taxon>
        <taxon>Vittarioideae</taxon>
        <taxon>Adiantum</taxon>
    </lineage>
</organism>
<sequence>HDYQKAEGKASEESPPKEEVLPNIPSEDNELLEWLEAAPNVRYFVVLTWMEEDTCIEEEVESLGLREPITHHRRIKKSPLQGQQEEDLAHDTDRDDSSMSKGKARTNPTPPQ</sequence>
<feature type="compositionally biased region" description="Basic and acidic residues" evidence="1">
    <location>
        <begin position="87"/>
        <end position="98"/>
    </location>
</feature>
<comment type="caution">
    <text evidence="2">The sequence shown here is derived from an EMBL/GenBank/DDBJ whole genome shotgun (WGS) entry which is preliminary data.</text>
</comment>
<dbReference type="Proteomes" id="UP000886520">
    <property type="component" value="Chromosome 20"/>
</dbReference>
<evidence type="ECO:0000256" key="1">
    <source>
        <dbReference type="SAM" id="MobiDB-lite"/>
    </source>
</evidence>
<evidence type="ECO:0000313" key="2">
    <source>
        <dbReference type="EMBL" id="KAI5064357.1"/>
    </source>
</evidence>
<dbReference type="EMBL" id="JABFUD020000020">
    <property type="protein sequence ID" value="KAI5064357.1"/>
    <property type="molecule type" value="Genomic_DNA"/>
</dbReference>
<reference evidence="2" key="1">
    <citation type="submission" date="2021-01" db="EMBL/GenBank/DDBJ databases">
        <title>Adiantum capillus-veneris genome.</title>
        <authorList>
            <person name="Fang Y."/>
            <person name="Liao Q."/>
        </authorList>
    </citation>
    <scope>NUCLEOTIDE SEQUENCE</scope>
    <source>
        <strain evidence="2">H3</strain>
        <tissue evidence="2">Leaf</tissue>
    </source>
</reference>
<accession>A0A9D4Z899</accession>
<evidence type="ECO:0000313" key="3">
    <source>
        <dbReference type="Proteomes" id="UP000886520"/>
    </source>
</evidence>
<feature type="region of interest" description="Disordered" evidence="1">
    <location>
        <begin position="1"/>
        <end position="25"/>
    </location>
</feature>
<feature type="region of interest" description="Disordered" evidence="1">
    <location>
        <begin position="64"/>
        <end position="112"/>
    </location>
</feature>
<name>A0A9D4Z899_ADICA</name>
<feature type="non-terminal residue" evidence="2">
    <location>
        <position position="1"/>
    </location>
</feature>
<dbReference type="AlphaFoldDB" id="A0A9D4Z899"/>